<sequence>SSVKVGGQCCQQFKAGAPHLPSLAEVVGFLLNRRLFSTPLTLEPLEAKFGSEHRRARGQEYFHLVAPKLPDYLAQFQEAFDIVLESLPEVDWTRCSNGDATVTMMAGPLVRDKMVYMPSTWQGTASANETATKMAGIQPGMALHCDMRTLFYPEGDFARAFPELLRDACEDLTGPDAQPRRFPAGSVVRYDAQAVHSASSPERKMRITYTERILE</sequence>
<evidence type="ECO:0000313" key="1">
    <source>
        <dbReference type="EMBL" id="CAE7675191.1"/>
    </source>
</evidence>
<comment type="caution">
    <text evidence="1">The sequence shown here is derived from an EMBL/GenBank/DDBJ whole genome shotgun (WGS) entry which is preliminary data.</text>
</comment>
<accession>A0A812WMF9</accession>
<dbReference type="Proteomes" id="UP000601435">
    <property type="component" value="Unassembled WGS sequence"/>
</dbReference>
<keyword evidence="2" id="KW-1185">Reference proteome</keyword>
<protein>
    <submittedName>
        <fullName evidence="1">Uncharacterized protein</fullName>
    </submittedName>
</protein>
<reference evidence="1" key="1">
    <citation type="submission" date="2021-02" db="EMBL/GenBank/DDBJ databases">
        <authorList>
            <person name="Dougan E. K."/>
            <person name="Rhodes N."/>
            <person name="Thang M."/>
            <person name="Chan C."/>
        </authorList>
    </citation>
    <scope>NUCLEOTIDE SEQUENCE</scope>
</reference>
<proteinExistence type="predicted"/>
<evidence type="ECO:0000313" key="2">
    <source>
        <dbReference type="Proteomes" id="UP000601435"/>
    </source>
</evidence>
<gene>
    <name evidence="1" type="ORF">SNEC2469_LOCUS19366</name>
</gene>
<dbReference type="EMBL" id="CAJNJA010033139">
    <property type="protein sequence ID" value="CAE7675191.1"/>
    <property type="molecule type" value="Genomic_DNA"/>
</dbReference>
<feature type="non-terminal residue" evidence="1">
    <location>
        <position position="215"/>
    </location>
</feature>
<name>A0A812WMF9_9DINO</name>
<dbReference type="AlphaFoldDB" id="A0A812WMF9"/>
<organism evidence="1 2">
    <name type="scientific">Symbiodinium necroappetens</name>
    <dbReference type="NCBI Taxonomy" id="1628268"/>
    <lineage>
        <taxon>Eukaryota</taxon>
        <taxon>Sar</taxon>
        <taxon>Alveolata</taxon>
        <taxon>Dinophyceae</taxon>
        <taxon>Suessiales</taxon>
        <taxon>Symbiodiniaceae</taxon>
        <taxon>Symbiodinium</taxon>
    </lineage>
</organism>